<evidence type="ECO:0000313" key="2">
    <source>
        <dbReference type="EMBL" id="MBO0350255.1"/>
    </source>
</evidence>
<sequence>MPYSLTAEQTPLAQNYPDQKRITHTLSQLLIQHLRGTNAIVSLHPRPVYMEAVSAYSYPDLMVTHDPRDLDCRHRLDGVIQYPCLIIDVISYPFPPGEKLGQFDHYRQIETLEEYVWLDPTQPKLHCWRQIEPGVWEAYLYESGDDVYLDSLSFLIEIEAIYDQMLTR</sequence>
<dbReference type="Gene3D" id="3.90.1570.10">
    <property type="entry name" value="tt1808, chain A"/>
    <property type="match status" value="1"/>
</dbReference>
<dbReference type="GO" id="GO:0004519">
    <property type="term" value="F:endonuclease activity"/>
    <property type="evidence" value="ECO:0007669"/>
    <property type="project" value="UniProtKB-KW"/>
</dbReference>
<accession>A0ABS3FT27</accession>
<gene>
    <name evidence="2" type="ORF">J0895_14270</name>
</gene>
<evidence type="ECO:0000259" key="1">
    <source>
        <dbReference type="Pfam" id="PF05685"/>
    </source>
</evidence>
<dbReference type="InterPro" id="IPR011335">
    <property type="entry name" value="Restrct_endonuc-II-like"/>
</dbReference>
<evidence type="ECO:0000313" key="3">
    <source>
        <dbReference type="Proteomes" id="UP000664844"/>
    </source>
</evidence>
<dbReference type="EMBL" id="JAFLQW010000378">
    <property type="protein sequence ID" value="MBO0350255.1"/>
    <property type="molecule type" value="Genomic_DNA"/>
</dbReference>
<organism evidence="2 3">
    <name type="scientific">Phormidium pseudopriestleyi FRX01</name>
    <dbReference type="NCBI Taxonomy" id="1759528"/>
    <lineage>
        <taxon>Bacteria</taxon>
        <taxon>Bacillati</taxon>
        <taxon>Cyanobacteriota</taxon>
        <taxon>Cyanophyceae</taxon>
        <taxon>Oscillatoriophycideae</taxon>
        <taxon>Oscillatoriales</taxon>
        <taxon>Oscillatoriaceae</taxon>
        <taxon>Phormidium</taxon>
    </lineage>
</organism>
<feature type="domain" description="Putative restriction endonuclease" evidence="1">
    <location>
        <begin position="17"/>
        <end position="152"/>
    </location>
</feature>
<keyword evidence="2" id="KW-0255">Endonuclease</keyword>
<dbReference type="SUPFAM" id="SSF52980">
    <property type="entry name" value="Restriction endonuclease-like"/>
    <property type="match status" value="1"/>
</dbReference>
<proteinExistence type="predicted"/>
<dbReference type="InterPro" id="IPR008538">
    <property type="entry name" value="Uma2"/>
</dbReference>
<keyword evidence="2" id="KW-0378">Hydrolase</keyword>
<dbReference type="RefSeq" id="WP_207088742.1">
    <property type="nucleotide sequence ID" value="NZ_JAFLQW010000378.1"/>
</dbReference>
<protein>
    <submittedName>
        <fullName evidence="2">Uma2 family endonuclease</fullName>
    </submittedName>
</protein>
<name>A0ABS3FT27_9CYAN</name>
<dbReference type="PANTHER" id="PTHR36558">
    <property type="entry name" value="GLR1098 PROTEIN"/>
    <property type="match status" value="1"/>
</dbReference>
<reference evidence="2 3" key="1">
    <citation type="submission" date="2021-03" db="EMBL/GenBank/DDBJ databases">
        <title>Metabolic Capacity of the Antarctic Cyanobacterium Phormidium pseudopriestleyi that Sustains Oxygenic Photosynthesis in the Presence of Hydrogen Sulfide.</title>
        <authorList>
            <person name="Lumian J.E."/>
            <person name="Jungblut A.D."/>
            <person name="Dillon M.L."/>
            <person name="Hawes I."/>
            <person name="Doran P.T."/>
            <person name="Mackey T.J."/>
            <person name="Dick G.J."/>
            <person name="Grettenberger C.L."/>
            <person name="Sumner D.Y."/>
        </authorList>
    </citation>
    <scope>NUCLEOTIDE SEQUENCE [LARGE SCALE GENOMIC DNA]</scope>
    <source>
        <strain evidence="2 3">FRX01</strain>
    </source>
</reference>
<dbReference type="PANTHER" id="PTHR36558:SF1">
    <property type="entry name" value="RESTRICTION ENDONUCLEASE DOMAIN-CONTAINING PROTEIN-RELATED"/>
    <property type="match status" value="1"/>
</dbReference>
<dbReference type="InterPro" id="IPR012296">
    <property type="entry name" value="Nuclease_put_TT1808"/>
</dbReference>
<keyword evidence="3" id="KW-1185">Reference proteome</keyword>
<dbReference type="Pfam" id="PF05685">
    <property type="entry name" value="Uma2"/>
    <property type="match status" value="1"/>
</dbReference>
<dbReference type="Proteomes" id="UP000664844">
    <property type="component" value="Unassembled WGS sequence"/>
</dbReference>
<keyword evidence="2" id="KW-0540">Nuclease</keyword>
<comment type="caution">
    <text evidence="2">The sequence shown here is derived from an EMBL/GenBank/DDBJ whole genome shotgun (WGS) entry which is preliminary data.</text>
</comment>
<dbReference type="CDD" id="cd06260">
    <property type="entry name" value="DUF820-like"/>
    <property type="match status" value="1"/>
</dbReference>